<reference evidence="2 3" key="1">
    <citation type="submission" date="2024-03" db="EMBL/GenBank/DDBJ databases">
        <title>Human intestinal bacterial collection.</title>
        <authorList>
            <person name="Pauvert C."/>
            <person name="Hitch T.C.A."/>
            <person name="Clavel T."/>
        </authorList>
    </citation>
    <scope>NUCLEOTIDE SEQUENCE [LARGE SCALE GENOMIC DNA]</scope>
    <source>
        <strain evidence="2 3">CLA-AP-H34</strain>
    </source>
</reference>
<protein>
    <submittedName>
        <fullName evidence="2">DUF4330 domain-containing protein</fullName>
    </submittedName>
</protein>
<dbReference type="Pfam" id="PF14221">
    <property type="entry name" value="DUF4330"/>
    <property type="match status" value="1"/>
</dbReference>
<keyword evidence="1" id="KW-0472">Membrane</keyword>
<comment type="caution">
    <text evidence="2">The sequence shown here is derived from an EMBL/GenBank/DDBJ whole genome shotgun (WGS) entry which is preliminary data.</text>
</comment>
<evidence type="ECO:0000313" key="3">
    <source>
        <dbReference type="Proteomes" id="UP001440599"/>
    </source>
</evidence>
<organism evidence="2 3">
    <name type="scientific">Flavonifractor hominis</name>
    <dbReference type="NCBI Taxonomy" id="3133178"/>
    <lineage>
        <taxon>Bacteria</taxon>
        <taxon>Bacillati</taxon>
        <taxon>Bacillota</taxon>
        <taxon>Clostridia</taxon>
        <taxon>Eubacteriales</taxon>
        <taxon>Oscillospiraceae</taxon>
        <taxon>Flavonifractor</taxon>
    </lineage>
</organism>
<dbReference type="EMBL" id="JBBMFT010000001">
    <property type="protein sequence ID" value="MEQ2455365.1"/>
    <property type="molecule type" value="Genomic_DNA"/>
</dbReference>
<dbReference type="Proteomes" id="UP001440599">
    <property type="component" value="Unassembled WGS sequence"/>
</dbReference>
<dbReference type="RefSeq" id="WP_349139064.1">
    <property type="nucleotide sequence ID" value="NZ_JBBMFT010000001.1"/>
</dbReference>
<evidence type="ECO:0000256" key="1">
    <source>
        <dbReference type="SAM" id="Phobius"/>
    </source>
</evidence>
<dbReference type="InterPro" id="IPR025480">
    <property type="entry name" value="DUF4330"/>
</dbReference>
<accession>A0ABV1EMW9</accession>
<keyword evidence="1" id="KW-1133">Transmembrane helix</keyword>
<gene>
    <name evidence="2" type="ORF">WMO45_02430</name>
</gene>
<keyword evidence="3" id="KW-1185">Reference proteome</keyword>
<feature type="transmembrane region" description="Helical" evidence="1">
    <location>
        <begin position="12"/>
        <end position="35"/>
    </location>
</feature>
<sequence>MIDEKGRLFGKINIVDLLVILVIVIAAVVLGMKFLGGSGNSAINPTKTHVTYTVLVEGVEPEVYENIQKYIPSTLMASGELLDGQVTAVTAEPHEQKISVSDTGKSVIVPVDDDLLDLTFTIECNVVNAITTELGTQEIRVGKTHIVKTDKIELANGIIVDCVWGDEAA</sequence>
<evidence type="ECO:0000313" key="2">
    <source>
        <dbReference type="EMBL" id="MEQ2455365.1"/>
    </source>
</evidence>
<proteinExistence type="predicted"/>
<keyword evidence="1" id="KW-0812">Transmembrane</keyword>
<name>A0ABV1EMW9_9FIRM</name>